<evidence type="ECO:0000313" key="4">
    <source>
        <dbReference type="EMBL" id="CAF9931406.1"/>
    </source>
</evidence>
<dbReference type="EMBL" id="CAJPDR010000307">
    <property type="protein sequence ID" value="CAF9931406.1"/>
    <property type="molecule type" value="Genomic_DNA"/>
</dbReference>
<dbReference type="Pfam" id="PF22514">
    <property type="entry name" value="EXPB1_D1"/>
    <property type="match status" value="1"/>
</dbReference>
<dbReference type="InterPro" id="IPR036908">
    <property type="entry name" value="RlpA-like_sf"/>
</dbReference>
<dbReference type="OrthoDB" id="6038816at2759"/>
<dbReference type="PROSITE" id="PS50842">
    <property type="entry name" value="EXPANSIN_EG45"/>
    <property type="match status" value="1"/>
</dbReference>
<protein>
    <recommendedName>
        <fullName evidence="3">Expansin-like EG45 domain-containing protein</fullName>
    </recommendedName>
</protein>
<evidence type="ECO:0000256" key="1">
    <source>
        <dbReference type="SAM" id="MobiDB-lite"/>
    </source>
</evidence>
<dbReference type="InterPro" id="IPR007112">
    <property type="entry name" value="Expansin/allergen_DPBB_dom"/>
</dbReference>
<evidence type="ECO:0000256" key="2">
    <source>
        <dbReference type="SAM" id="SignalP"/>
    </source>
</evidence>
<dbReference type="Proteomes" id="UP000664203">
    <property type="component" value="Unassembled WGS sequence"/>
</dbReference>
<sequence length="322" mass="32832">MYSISLLLLLVSIDSSDGVQTAEGHLSRRQTSTPVALWGACNYPSQGINGPLPCASGGECICKDDTYAQCREQVDGSWAPDSSWQCQQPGTTGTDSSTSTTPSTDSTSSGSGAGNITVNGDDASPNTNSDDSDTASGSSSSQAANIGDCTSTSAPGGWDGVASTSYYGWMGSACDCGQNSWEWAGSSGIYNGAVNQKLFQGSINSGGQPNCGSACGGCYELSTSGFNAYNDGVASGSTITLQIVDACYSAGDHWCGSTSDDYKDSSSCSVHFDIQTGAPGSNGQAAVGSDGTTWNDGGQIVYYKQTSCPQTLTSNYKSSCTC</sequence>
<keyword evidence="2" id="KW-0732">Signal</keyword>
<accession>A0A8H3FSH2</accession>
<feature type="signal peptide" evidence="2">
    <location>
        <begin position="1"/>
        <end position="18"/>
    </location>
</feature>
<feature type="region of interest" description="Disordered" evidence="1">
    <location>
        <begin position="77"/>
        <end position="151"/>
    </location>
</feature>
<feature type="domain" description="Expansin-like EG45" evidence="3">
    <location>
        <begin position="171"/>
        <end position="308"/>
    </location>
</feature>
<feature type="compositionally biased region" description="Polar residues" evidence="1">
    <location>
        <begin position="142"/>
        <end position="151"/>
    </location>
</feature>
<organism evidence="4 5">
    <name type="scientific">Alectoria fallacina</name>
    <dbReference type="NCBI Taxonomy" id="1903189"/>
    <lineage>
        <taxon>Eukaryota</taxon>
        <taxon>Fungi</taxon>
        <taxon>Dikarya</taxon>
        <taxon>Ascomycota</taxon>
        <taxon>Pezizomycotina</taxon>
        <taxon>Lecanoromycetes</taxon>
        <taxon>OSLEUM clade</taxon>
        <taxon>Lecanoromycetidae</taxon>
        <taxon>Lecanorales</taxon>
        <taxon>Lecanorineae</taxon>
        <taxon>Parmeliaceae</taxon>
        <taxon>Alectoria</taxon>
    </lineage>
</organism>
<keyword evidence="5" id="KW-1185">Reference proteome</keyword>
<reference evidence="4" key="1">
    <citation type="submission" date="2021-03" db="EMBL/GenBank/DDBJ databases">
        <authorList>
            <person name="Tagirdzhanova G."/>
        </authorList>
    </citation>
    <scope>NUCLEOTIDE SEQUENCE</scope>
</reference>
<feature type="compositionally biased region" description="Low complexity" evidence="1">
    <location>
        <begin position="89"/>
        <end position="110"/>
    </location>
</feature>
<gene>
    <name evidence="4" type="ORF">ALECFALPRED_004998</name>
</gene>
<dbReference type="SUPFAM" id="SSF50685">
    <property type="entry name" value="Barwin-like endoglucanases"/>
    <property type="match status" value="1"/>
</dbReference>
<evidence type="ECO:0000259" key="3">
    <source>
        <dbReference type="PROSITE" id="PS50842"/>
    </source>
</evidence>
<comment type="caution">
    <text evidence="4">The sequence shown here is derived from an EMBL/GenBank/DDBJ whole genome shotgun (WGS) entry which is preliminary data.</text>
</comment>
<dbReference type="Gene3D" id="2.40.40.10">
    <property type="entry name" value="RlpA-like domain"/>
    <property type="match status" value="1"/>
</dbReference>
<feature type="compositionally biased region" description="Low complexity" evidence="1">
    <location>
        <begin position="121"/>
        <end position="141"/>
    </location>
</feature>
<dbReference type="AlphaFoldDB" id="A0A8H3FSH2"/>
<proteinExistence type="predicted"/>
<evidence type="ECO:0000313" key="5">
    <source>
        <dbReference type="Proteomes" id="UP000664203"/>
    </source>
</evidence>
<feature type="chain" id="PRO_5034933125" description="Expansin-like EG45 domain-containing protein" evidence="2">
    <location>
        <begin position="19"/>
        <end position="322"/>
    </location>
</feature>
<name>A0A8H3FSH2_9LECA</name>